<comment type="similarity">
    <text evidence="2 7">Belongs to the profilin family.</text>
</comment>
<evidence type="ECO:0000256" key="7">
    <source>
        <dbReference type="RuleBase" id="RU003909"/>
    </source>
</evidence>
<dbReference type="PROSITE" id="PS00414">
    <property type="entry name" value="PROFILIN"/>
    <property type="match status" value="1"/>
</dbReference>
<gene>
    <name evidence="8" type="primary">PFY1_2</name>
    <name evidence="8" type="ORF">K7432_003805</name>
</gene>
<evidence type="ECO:0000256" key="3">
    <source>
        <dbReference type="ARBA" id="ARBA00022490"/>
    </source>
</evidence>
<dbReference type="PANTHER" id="PTHR11604:SF0">
    <property type="entry name" value="PROFILIN"/>
    <property type="match status" value="1"/>
</dbReference>
<comment type="function">
    <text evidence="6">Binds to actin and affects the structure of the cytoskeleton. At high concentrations, profilin prevents the polymerization of actin, whereas it enhances it at low concentrations.</text>
</comment>
<dbReference type="InterPro" id="IPR005455">
    <property type="entry name" value="PFN_euk"/>
</dbReference>
<dbReference type="Gene3D" id="3.30.450.30">
    <property type="entry name" value="Dynein light chain 2a, cytoplasmic"/>
    <property type="match status" value="1"/>
</dbReference>
<dbReference type="InterPro" id="IPR036140">
    <property type="entry name" value="PFN_sf"/>
</dbReference>
<dbReference type="CDD" id="cd00148">
    <property type="entry name" value="PROF"/>
    <property type="match status" value="1"/>
</dbReference>
<proteinExistence type="inferred from homology"/>
<keyword evidence="9" id="KW-1185">Reference proteome</keyword>
<evidence type="ECO:0000256" key="5">
    <source>
        <dbReference type="ARBA" id="ARBA00023212"/>
    </source>
</evidence>
<dbReference type="InterPro" id="IPR027310">
    <property type="entry name" value="Profilin_CS"/>
</dbReference>
<dbReference type="InterPro" id="IPR048278">
    <property type="entry name" value="PFN"/>
</dbReference>
<dbReference type="PRINTS" id="PR01640">
    <property type="entry name" value="PROFILINPLNT"/>
</dbReference>
<dbReference type="PRINTS" id="PR00392">
    <property type="entry name" value="PROFILIN"/>
</dbReference>
<comment type="subunit">
    <text evidence="6">Occurs in many kinds of cells as a complex with monomeric actin in a 1:1 ratio.</text>
</comment>
<evidence type="ECO:0000256" key="6">
    <source>
        <dbReference type="RuleBase" id="RU003908"/>
    </source>
</evidence>
<dbReference type="Pfam" id="PF00235">
    <property type="entry name" value="Profilin"/>
    <property type="match status" value="1"/>
</dbReference>
<reference evidence="8 9" key="1">
    <citation type="submission" date="2023-04" db="EMBL/GenBank/DDBJ databases">
        <title>Genome of Basidiobolus ranarum AG-B5.</title>
        <authorList>
            <person name="Stajich J.E."/>
            <person name="Carter-House D."/>
            <person name="Gryganskyi A."/>
        </authorList>
    </citation>
    <scope>NUCLEOTIDE SEQUENCE [LARGE SCALE GENOMIC DNA]</scope>
    <source>
        <strain evidence="8 9">AG-B5</strain>
    </source>
</reference>
<evidence type="ECO:0000313" key="8">
    <source>
        <dbReference type="EMBL" id="KAK9720931.1"/>
    </source>
</evidence>
<comment type="subcellular location">
    <subcellularLocation>
        <location evidence="1">Cytoplasm</location>
        <location evidence="1">Cytoskeleton</location>
    </subcellularLocation>
</comment>
<keyword evidence="3" id="KW-0963">Cytoplasm</keyword>
<comment type="caution">
    <text evidence="8">The sequence shown here is derived from an EMBL/GenBank/DDBJ whole genome shotgun (WGS) entry which is preliminary data.</text>
</comment>
<dbReference type="SMART" id="SM00392">
    <property type="entry name" value="PROF"/>
    <property type="match status" value="1"/>
</dbReference>
<dbReference type="PANTHER" id="PTHR11604">
    <property type="entry name" value="PROFILIN"/>
    <property type="match status" value="1"/>
</dbReference>
<evidence type="ECO:0000256" key="2">
    <source>
        <dbReference type="ARBA" id="ARBA00010058"/>
    </source>
</evidence>
<dbReference type="SUPFAM" id="SSF55770">
    <property type="entry name" value="Profilin (actin-binding protein)"/>
    <property type="match status" value="1"/>
</dbReference>
<keyword evidence="4 7" id="KW-0009">Actin-binding</keyword>
<evidence type="ECO:0000313" key="9">
    <source>
        <dbReference type="Proteomes" id="UP001479436"/>
    </source>
</evidence>
<protein>
    <recommendedName>
        <fullName evidence="7">Profilin</fullName>
    </recommendedName>
</protein>
<accession>A0ABR2W5N4</accession>
<name>A0ABR2W5N4_9FUNG</name>
<organism evidence="8 9">
    <name type="scientific">Basidiobolus ranarum</name>
    <dbReference type="NCBI Taxonomy" id="34480"/>
    <lineage>
        <taxon>Eukaryota</taxon>
        <taxon>Fungi</taxon>
        <taxon>Fungi incertae sedis</taxon>
        <taxon>Zoopagomycota</taxon>
        <taxon>Entomophthoromycotina</taxon>
        <taxon>Basidiobolomycetes</taxon>
        <taxon>Basidiobolales</taxon>
        <taxon>Basidiobolaceae</taxon>
        <taxon>Basidiobolus</taxon>
    </lineage>
</organism>
<dbReference type="Proteomes" id="UP001479436">
    <property type="component" value="Unassembled WGS sequence"/>
</dbReference>
<dbReference type="EMBL" id="JASJQH010006996">
    <property type="protein sequence ID" value="KAK9720931.1"/>
    <property type="molecule type" value="Genomic_DNA"/>
</dbReference>
<evidence type="ECO:0000256" key="4">
    <source>
        <dbReference type="ARBA" id="ARBA00023203"/>
    </source>
</evidence>
<sequence length="126" mass="13226">MSWQAYVDQNLVGTGAITMAAIYGAQGGVWAASPNFALQGNEFNDLLRAYQDPSGIRANGLYVAGKKYFALNADSRSIYGKQGAGGVICVKTAQAILICLYGDGVAPGEATKVVESLADYFISVGY</sequence>
<evidence type="ECO:0000256" key="1">
    <source>
        <dbReference type="ARBA" id="ARBA00004245"/>
    </source>
</evidence>
<keyword evidence="5 6" id="KW-0206">Cytoskeleton</keyword>